<protein>
    <submittedName>
        <fullName evidence="1">Cya1 protein</fullName>
    </submittedName>
</protein>
<proteinExistence type="predicted"/>
<comment type="caution">
    <text evidence="1">The sequence shown here is derived from an EMBL/GenBank/DDBJ whole genome shotgun (WGS) entry which is preliminary data.</text>
</comment>
<dbReference type="AlphaFoldDB" id="A0A812WAN3"/>
<dbReference type="Proteomes" id="UP000649617">
    <property type="component" value="Unassembled WGS sequence"/>
</dbReference>
<accession>A0A812WAN3</accession>
<reference evidence="1" key="1">
    <citation type="submission" date="2021-02" db="EMBL/GenBank/DDBJ databases">
        <authorList>
            <person name="Dougan E. K."/>
            <person name="Rhodes N."/>
            <person name="Thang M."/>
            <person name="Chan C."/>
        </authorList>
    </citation>
    <scope>NUCLEOTIDE SEQUENCE</scope>
</reference>
<evidence type="ECO:0000313" key="2">
    <source>
        <dbReference type="Proteomes" id="UP000649617"/>
    </source>
</evidence>
<organism evidence="1 2">
    <name type="scientific">Symbiodinium pilosum</name>
    <name type="common">Dinoflagellate</name>
    <dbReference type="NCBI Taxonomy" id="2952"/>
    <lineage>
        <taxon>Eukaryota</taxon>
        <taxon>Sar</taxon>
        <taxon>Alveolata</taxon>
        <taxon>Dinophyceae</taxon>
        <taxon>Suessiales</taxon>
        <taxon>Symbiodiniaceae</taxon>
        <taxon>Symbiodinium</taxon>
    </lineage>
</organism>
<dbReference type="OrthoDB" id="426985at2759"/>
<evidence type="ECO:0000313" key="1">
    <source>
        <dbReference type="EMBL" id="CAE7663721.1"/>
    </source>
</evidence>
<dbReference type="EMBL" id="CAJNIZ010043592">
    <property type="protein sequence ID" value="CAE7663721.1"/>
    <property type="molecule type" value="Genomic_DNA"/>
</dbReference>
<sequence length="78" mass="9199">MTDFLDPDADVLQHMVYFENLEADLNHLLPLYNYSVATMPQVQPDALRYGRQDISEETMNFIRTYYRGDFVNFGYPDP</sequence>
<keyword evidence="2" id="KW-1185">Reference proteome</keyword>
<name>A0A812WAN3_SYMPI</name>
<gene>
    <name evidence="1" type="primary">cya1</name>
    <name evidence="1" type="ORF">SPIL2461_LOCUS18102</name>
</gene>